<feature type="transmembrane region" description="Helical" evidence="1">
    <location>
        <begin position="12"/>
        <end position="34"/>
    </location>
</feature>
<feature type="transmembrane region" description="Helical" evidence="1">
    <location>
        <begin position="54"/>
        <end position="79"/>
    </location>
</feature>
<dbReference type="OrthoDB" id="7570050at2"/>
<dbReference type="Pfam" id="PF03653">
    <property type="entry name" value="UPF0093"/>
    <property type="match status" value="1"/>
</dbReference>
<dbReference type="UniPathway" id="UPA00251">
    <property type="reaction ID" value="UER00324"/>
</dbReference>
<evidence type="ECO:0000313" key="2">
    <source>
        <dbReference type="EMBL" id="TJZ84434.1"/>
    </source>
</evidence>
<organism evidence="2 3">
    <name type="scientific">Paracoccus hibiscisoli</name>
    <dbReference type="NCBI Taxonomy" id="2023261"/>
    <lineage>
        <taxon>Bacteria</taxon>
        <taxon>Pseudomonadati</taxon>
        <taxon>Pseudomonadota</taxon>
        <taxon>Alphaproteobacteria</taxon>
        <taxon>Rhodobacterales</taxon>
        <taxon>Paracoccaceae</taxon>
        <taxon>Paracoccus</taxon>
    </lineage>
</organism>
<evidence type="ECO:0000313" key="3">
    <source>
        <dbReference type="Proteomes" id="UP000306223"/>
    </source>
</evidence>
<dbReference type="EMBL" id="SUNH01000012">
    <property type="protein sequence ID" value="TJZ84434.1"/>
    <property type="molecule type" value="Genomic_DNA"/>
</dbReference>
<feature type="transmembrane region" description="Helical" evidence="1">
    <location>
        <begin position="86"/>
        <end position="105"/>
    </location>
</feature>
<keyword evidence="1" id="KW-1133">Transmembrane helix</keyword>
<dbReference type="InterPro" id="IPR005265">
    <property type="entry name" value="HemJ-like"/>
</dbReference>
<proteinExistence type="predicted"/>
<keyword evidence="1" id="KW-0812">Transmembrane</keyword>
<evidence type="ECO:0000256" key="1">
    <source>
        <dbReference type="SAM" id="Phobius"/>
    </source>
</evidence>
<keyword evidence="1" id="KW-0472">Membrane</keyword>
<keyword evidence="3" id="KW-1185">Reference proteome</keyword>
<gene>
    <name evidence="2" type="ORF">FA740_09910</name>
</gene>
<feature type="transmembrane region" description="Helical" evidence="1">
    <location>
        <begin position="125"/>
        <end position="143"/>
    </location>
</feature>
<protein>
    <submittedName>
        <fullName evidence="2">Uncharacterized protein</fullName>
    </submittedName>
</protein>
<dbReference type="Proteomes" id="UP000306223">
    <property type="component" value="Unassembled WGS sequence"/>
</dbReference>
<name>A0A4U0R8F8_9RHOB</name>
<reference evidence="2 3" key="1">
    <citation type="submission" date="2019-04" db="EMBL/GenBank/DDBJ databases">
        <authorList>
            <person name="Li J."/>
        </authorList>
    </citation>
    <scope>NUCLEOTIDE SEQUENCE [LARGE SCALE GENOMIC DNA]</scope>
    <source>
        <strain evidence="2 3">CCTCC AB2016182</strain>
    </source>
</reference>
<sequence>MIIAGLKYLHLAAMLCWCAAMVALPLMLHFYGAIWRSTTGSEQTQARYAEFRLITHYGYIGFATPAAIIAIAAGTGLIFAAQVFDLWFVAKLALVAGMALVHAWIGHLVLSSGENRGLRNMPSSLWALVMGVPLMVGVLWLVLAKPDLAWIADWMPEFMLAPRGQAAGQT</sequence>
<dbReference type="GO" id="GO:0006782">
    <property type="term" value="P:protoporphyrinogen IX biosynthetic process"/>
    <property type="evidence" value="ECO:0007669"/>
    <property type="project" value="UniProtKB-UniPathway"/>
</dbReference>
<dbReference type="AlphaFoldDB" id="A0A4U0R8F8"/>
<dbReference type="RefSeq" id="WP_136856612.1">
    <property type="nucleotide sequence ID" value="NZ_CALEYR010000108.1"/>
</dbReference>
<comment type="caution">
    <text evidence="2">The sequence shown here is derived from an EMBL/GenBank/DDBJ whole genome shotgun (WGS) entry which is preliminary data.</text>
</comment>
<accession>A0A4U0R8F8</accession>